<evidence type="ECO:0000313" key="3">
    <source>
        <dbReference type="Proteomes" id="UP000318199"/>
    </source>
</evidence>
<dbReference type="EMBL" id="VOBQ01000018">
    <property type="protein sequence ID" value="TWO68653.1"/>
    <property type="molecule type" value="Genomic_DNA"/>
</dbReference>
<evidence type="ECO:0000313" key="2">
    <source>
        <dbReference type="EMBL" id="TWO68653.1"/>
    </source>
</evidence>
<dbReference type="Pfam" id="PF25583">
    <property type="entry name" value="WCX"/>
    <property type="match status" value="1"/>
</dbReference>
<name>A0A562ZJJ3_9BURK</name>
<comment type="caution">
    <text evidence="2">The sequence shown here is derived from an EMBL/GenBank/DDBJ whole genome shotgun (WGS) entry which is preliminary data.</text>
</comment>
<sequence>MAVLKFSAERARWVRREQWHPQQEGRDEADGGYVLSVPYSDDRELLGDVLRFGEDVEVVGPGELRTTRVQRALLASAARYA</sequence>
<proteinExistence type="predicted"/>
<feature type="domain" description="WCX" evidence="1">
    <location>
        <begin position="2"/>
        <end position="67"/>
    </location>
</feature>
<gene>
    <name evidence="2" type="ORF">FN976_21830</name>
</gene>
<accession>A0A562ZJJ3</accession>
<protein>
    <submittedName>
        <fullName evidence="2">WYL domain-containing protein</fullName>
    </submittedName>
</protein>
<dbReference type="Proteomes" id="UP000318199">
    <property type="component" value="Unassembled WGS sequence"/>
</dbReference>
<dbReference type="OrthoDB" id="8555652at2"/>
<organism evidence="2 3">
    <name type="scientific">Caenimonas sedimenti</name>
    <dbReference type="NCBI Taxonomy" id="2596921"/>
    <lineage>
        <taxon>Bacteria</taxon>
        <taxon>Pseudomonadati</taxon>
        <taxon>Pseudomonadota</taxon>
        <taxon>Betaproteobacteria</taxon>
        <taxon>Burkholderiales</taxon>
        <taxon>Comamonadaceae</taxon>
        <taxon>Caenimonas</taxon>
    </lineage>
</organism>
<dbReference type="AlphaFoldDB" id="A0A562ZJJ3"/>
<dbReference type="InterPro" id="IPR057727">
    <property type="entry name" value="WCX_dom"/>
</dbReference>
<evidence type="ECO:0000259" key="1">
    <source>
        <dbReference type="Pfam" id="PF25583"/>
    </source>
</evidence>
<reference evidence="2 3" key="1">
    <citation type="submission" date="2019-07" db="EMBL/GenBank/DDBJ databases">
        <title>Caenimonas sedimenti sp. nov., isolated from activated sludge.</title>
        <authorList>
            <person name="Xu J."/>
        </authorList>
    </citation>
    <scope>NUCLEOTIDE SEQUENCE [LARGE SCALE GENOMIC DNA]</scope>
    <source>
        <strain evidence="2 3">HX-9-20</strain>
    </source>
</reference>
<keyword evidence="3" id="KW-1185">Reference proteome</keyword>